<proteinExistence type="predicted"/>
<protein>
    <submittedName>
        <fullName evidence="3">DUF3365 domain-containing protein</fullName>
    </submittedName>
</protein>
<sequence length="189" mass="20642">MLPTLLAVLIALPLSALAGENPTDTELEQQARAKILAFSGELKQALSSAMQAGGIEQAIHVCHEKAGEIAQRHSESGWHIARTSHRVRNPANRPDPWEQQQLQHFLKQTGTGVAPNSLRVSSRVELEGNVYFRYMQGIGTESLCLACHGKDLAPATQALLQEYYPQDQATGFSLGDLRGAFSLSKLLEQ</sequence>
<feature type="chain" id="PRO_5037900392" evidence="1">
    <location>
        <begin position="19"/>
        <end position="189"/>
    </location>
</feature>
<organism evidence="3 4">
    <name type="scientific">Bowmanella dokdonensis</name>
    <dbReference type="NCBI Taxonomy" id="751969"/>
    <lineage>
        <taxon>Bacteria</taxon>
        <taxon>Pseudomonadati</taxon>
        <taxon>Pseudomonadota</taxon>
        <taxon>Gammaproteobacteria</taxon>
        <taxon>Alteromonadales</taxon>
        <taxon>Alteromonadaceae</taxon>
        <taxon>Bowmanella</taxon>
    </lineage>
</organism>
<keyword evidence="4" id="KW-1185">Reference proteome</keyword>
<dbReference type="AlphaFoldDB" id="A0A939IPS2"/>
<evidence type="ECO:0000256" key="1">
    <source>
        <dbReference type="SAM" id="SignalP"/>
    </source>
</evidence>
<dbReference type="RefSeq" id="WP_206572415.1">
    <property type="nucleotide sequence ID" value="NZ_JAFKCV010000002.1"/>
</dbReference>
<feature type="signal peptide" evidence="1">
    <location>
        <begin position="1"/>
        <end position="18"/>
    </location>
</feature>
<gene>
    <name evidence="3" type="ORF">J0A66_03540</name>
</gene>
<evidence type="ECO:0000313" key="4">
    <source>
        <dbReference type="Proteomes" id="UP000664654"/>
    </source>
</evidence>
<feature type="domain" description="Tll0287-like" evidence="2">
    <location>
        <begin position="46"/>
        <end position="184"/>
    </location>
</feature>
<dbReference type="InterPro" id="IPR021796">
    <property type="entry name" value="Tll0287-like_dom"/>
</dbReference>
<dbReference type="EMBL" id="JAFKCV010000002">
    <property type="protein sequence ID" value="MBN7824294.1"/>
    <property type="molecule type" value="Genomic_DNA"/>
</dbReference>
<evidence type="ECO:0000313" key="3">
    <source>
        <dbReference type="EMBL" id="MBN7824294.1"/>
    </source>
</evidence>
<dbReference type="Pfam" id="PF11845">
    <property type="entry name" value="Tll0287-like"/>
    <property type="match status" value="1"/>
</dbReference>
<keyword evidence="1" id="KW-0732">Signal</keyword>
<comment type="caution">
    <text evidence="3">The sequence shown here is derived from an EMBL/GenBank/DDBJ whole genome shotgun (WGS) entry which is preliminary data.</text>
</comment>
<name>A0A939IPS2_9ALTE</name>
<dbReference type="Proteomes" id="UP000664654">
    <property type="component" value="Unassembled WGS sequence"/>
</dbReference>
<evidence type="ECO:0000259" key="2">
    <source>
        <dbReference type="Pfam" id="PF11845"/>
    </source>
</evidence>
<reference evidence="3" key="1">
    <citation type="submission" date="2021-03" db="EMBL/GenBank/DDBJ databases">
        <title>novel species isolated from a fishpond in China.</title>
        <authorList>
            <person name="Lu H."/>
            <person name="Cai Z."/>
        </authorList>
    </citation>
    <scope>NUCLEOTIDE SEQUENCE</scope>
    <source>
        <strain evidence="3">JCM 30855</strain>
    </source>
</reference>
<accession>A0A939IPS2</accession>